<keyword evidence="6" id="KW-1185">Reference proteome</keyword>
<evidence type="ECO:0000256" key="2">
    <source>
        <dbReference type="ARBA" id="ARBA00022676"/>
    </source>
</evidence>
<sequence>MRAVVVCSDPGIPVFGTKGASVHLQAVLTELVRRGDDVHVVSPRPGGPAPDCLRAVTVHRLPAVSGTLGAAREAAARASDTAVAGVLDRLHRQRAGVDLVLERYSLWGGTGVAWAARHGVRSVLEVNAPLVREQADHRELHDVAGATAAARRSLGSAGAVVCVSDGVARWAREELRTCDGDPARVHVVANGVDTARVTPARRPGGVRPLTVGFVGSLKPWHGTEHLVDAVALLRRRDPRWRLLVVGDGPQRQALVDRAGARGVADALELTGALSPVAVAAQLHRMDVGCAPYETAADFYFSPLKVYEYLAAGLPVVAADVPGMAGLLRAGAAGDRSLGRLHRPGDAADLADALAALAADPLARRLAGARGRRAAVTRHTWRAVVARVLALADHAPQPLPARVAVGAVV</sequence>
<evidence type="ECO:0000313" key="5">
    <source>
        <dbReference type="EMBL" id="MFC5380495.1"/>
    </source>
</evidence>
<dbReference type="SUPFAM" id="SSF53756">
    <property type="entry name" value="UDP-Glycosyltransferase/glycogen phosphorylase"/>
    <property type="match status" value="1"/>
</dbReference>
<evidence type="ECO:0000256" key="3">
    <source>
        <dbReference type="ARBA" id="ARBA00022679"/>
    </source>
</evidence>
<feature type="domain" description="Glycosyltransferase subfamily 4-like N-terminal" evidence="4">
    <location>
        <begin position="19"/>
        <end position="196"/>
    </location>
</feature>
<keyword evidence="3 5" id="KW-0808">Transferase</keyword>
<accession>A0ABW0GKU6</accession>
<organism evidence="5 6">
    <name type="scientific">Aquipuribacter nitratireducens</name>
    <dbReference type="NCBI Taxonomy" id="650104"/>
    <lineage>
        <taxon>Bacteria</taxon>
        <taxon>Bacillati</taxon>
        <taxon>Actinomycetota</taxon>
        <taxon>Actinomycetes</taxon>
        <taxon>Micrococcales</taxon>
        <taxon>Intrasporangiaceae</taxon>
        <taxon>Aquipuribacter</taxon>
    </lineage>
</organism>
<dbReference type="PANTHER" id="PTHR45947">
    <property type="entry name" value="SULFOQUINOVOSYL TRANSFERASE SQD2"/>
    <property type="match status" value="1"/>
</dbReference>
<evidence type="ECO:0000313" key="6">
    <source>
        <dbReference type="Proteomes" id="UP001596122"/>
    </source>
</evidence>
<comment type="caution">
    <text evidence="5">The sequence shown here is derived from an EMBL/GenBank/DDBJ whole genome shotgun (WGS) entry which is preliminary data.</text>
</comment>
<dbReference type="GO" id="GO:0016757">
    <property type="term" value="F:glycosyltransferase activity"/>
    <property type="evidence" value="ECO:0007669"/>
    <property type="project" value="UniProtKB-KW"/>
</dbReference>
<dbReference type="RefSeq" id="WP_340268156.1">
    <property type="nucleotide sequence ID" value="NZ_JBBEOG010000002.1"/>
</dbReference>
<evidence type="ECO:0000259" key="4">
    <source>
        <dbReference type="Pfam" id="PF13439"/>
    </source>
</evidence>
<dbReference type="Pfam" id="PF13439">
    <property type="entry name" value="Glyco_transf_4"/>
    <property type="match status" value="1"/>
</dbReference>
<dbReference type="InterPro" id="IPR028098">
    <property type="entry name" value="Glyco_trans_4-like_N"/>
</dbReference>
<evidence type="ECO:0000256" key="1">
    <source>
        <dbReference type="ARBA" id="ARBA00021292"/>
    </source>
</evidence>
<protein>
    <recommendedName>
        <fullName evidence="1">D-inositol 3-phosphate glycosyltransferase</fullName>
    </recommendedName>
</protein>
<gene>
    <name evidence="5" type="ORF">ACFPJ6_06815</name>
</gene>
<dbReference type="Pfam" id="PF13692">
    <property type="entry name" value="Glyco_trans_1_4"/>
    <property type="match status" value="1"/>
</dbReference>
<dbReference type="PANTHER" id="PTHR45947:SF3">
    <property type="entry name" value="SULFOQUINOVOSYL TRANSFERASE SQD2"/>
    <property type="match status" value="1"/>
</dbReference>
<dbReference type="InterPro" id="IPR050194">
    <property type="entry name" value="Glycosyltransferase_grp1"/>
</dbReference>
<dbReference type="EMBL" id="JBHSLD010000007">
    <property type="protein sequence ID" value="MFC5380495.1"/>
    <property type="molecule type" value="Genomic_DNA"/>
</dbReference>
<proteinExistence type="predicted"/>
<reference evidence="6" key="1">
    <citation type="journal article" date="2019" name="Int. J. Syst. Evol. Microbiol.">
        <title>The Global Catalogue of Microorganisms (GCM) 10K type strain sequencing project: providing services to taxonomists for standard genome sequencing and annotation.</title>
        <authorList>
            <consortium name="The Broad Institute Genomics Platform"/>
            <consortium name="The Broad Institute Genome Sequencing Center for Infectious Disease"/>
            <person name="Wu L."/>
            <person name="Ma J."/>
        </authorList>
    </citation>
    <scope>NUCLEOTIDE SEQUENCE [LARGE SCALE GENOMIC DNA]</scope>
    <source>
        <strain evidence="6">CCUG 43114</strain>
    </source>
</reference>
<dbReference type="Gene3D" id="3.40.50.2000">
    <property type="entry name" value="Glycogen Phosphorylase B"/>
    <property type="match status" value="2"/>
</dbReference>
<dbReference type="Proteomes" id="UP001596122">
    <property type="component" value="Unassembled WGS sequence"/>
</dbReference>
<name>A0ABW0GKU6_9MICO</name>
<keyword evidence="2 5" id="KW-0328">Glycosyltransferase</keyword>